<evidence type="ECO:0000313" key="1">
    <source>
        <dbReference type="EMBL" id="KAJ2775660.1"/>
    </source>
</evidence>
<gene>
    <name evidence="1" type="ORF">IWQ57_000289</name>
</gene>
<dbReference type="Proteomes" id="UP001140234">
    <property type="component" value="Unassembled WGS sequence"/>
</dbReference>
<comment type="caution">
    <text evidence="1">The sequence shown here is derived from an EMBL/GenBank/DDBJ whole genome shotgun (WGS) entry which is preliminary data.</text>
</comment>
<organism evidence="1 2">
    <name type="scientific">Coemansia nantahalensis</name>
    <dbReference type="NCBI Taxonomy" id="2789366"/>
    <lineage>
        <taxon>Eukaryota</taxon>
        <taxon>Fungi</taxon>
        <taxon>Fungi incertae sedis</taxon>
        <taxon>Zoopagomycota</taxon>
        <taxon>Kickxellomycotina</taxon>
        <taxon>Kickxellomycetes</taxon>
        <taxon>Kickxellales</taxon>
        <taxon>Kickxellaceae</taxon>
        <taxon>Coemansia</taxon>
    </lineage>
</organism>
<name>A0ACC1K8R2_9FUNG</name>
<proteinExistence type="predicted"/>
<evidence type="ECO:0000313" key="2">
    <source>
        <dbReference type="Proteomes" id="UP001140234"/>
    </source>
</evidence>
<accession>A0ACC1K8R2</accession>
<dbReference type="EMBL" id="JANBUJ010000005">
    <property type="protein sequence ID" value="KAJ2775660.1"/>
    <property type="molecule type" value="Genomic_DNA"/>
</dbReference>
<reference evidence="1" key="1">
    <citation type="submission" date="2022-07" db="EMBL/GenBank/DDBJ databases">
        <title>Phylogenomic reconstructions and comparative analyses of Kickxellomycotina fungi.</title>
        <authorList>
            <person name="Reynolds N.K."/>
            <person name="Stajich J.E."/>
            <person name="Barry K."/>
            <person name="Grigoriev I.V."/>
            <person name="Crous P."/>
            <person name="Smith M.E."/>
        </authorList>
    </citation>
    <scope>NUCLEOTIDE SEQUENCE</scope>
    <source>
        <strain evidence="1">CBS 109366</strain>
    </source>
</reference>
<keyword evidence="2" id="KW-1185">Reference proteome</keyword>
<sequence length="308" mass="32065">MHASKCNHARGEGTIASRVSRGARRLSLSSEVCGRAAARGGPAEGAPVRRAASQGSRRAVRVAQAFPEVSAEAGAAADYVCSLDHARIRWYGRMYVCTSCVCFAGTGISLTGGGSSSNPSLAAPASAAAATAAGPRGARSLQGMAGGSTTHTGRKLMHRATIKIAFRDVTRISKELTLGVCPNAITVSTHHRQFIFTNLVRRDCAFSRLTEQWHAAVEAHAMMDSGCSAALSPQPTLPLQSGVSAKCIRMQPADDAKLPAASAGDGVIGHTTRHPHVLPLQLAGEVSRSTQFVLLSAVLFCLLSTLVP</sequence>
<protein>
    <submittedName>
        <fullName evidence="1">Uncharacterized protein</fullName>
    </submittedName>
</protein>